<feature type="chain" id="PRO_5014415652" evidence="2">
    <location>
        <begin position="23"/>
        <end position="176"/>
    </location>
</feature>
<evidence type="ECO:0000256" key="1">
    <source>
        <dbReference type="SAM" id="MobiDB-lite"/>
    </source>
</evidence>
<proteinExistence type="predicted"/>
<comment type="caution">
    <text evidence="3">The sequence shown here is derived from an EMBL/GenBank/DDBJ whole genome shotgun (WGS) entry which is preliminary data.</text>
</comment>
<protein>
    <submittedName>
        <fullName evidence="3">GPER1 isoform 7</fullName>
    </submittedName>
</protein>
<keyword evidence="2" id="KW-0732">Signal</keyword>
<dbReference type="EMBL" id="NBAG03000362">
    <property type="protein sequence ID" value="PNI35090.1"/>
    <property type="molecule type" value="Genomic_DNA"/>
</dbReference>
<dbReference type="Proteomes" id="UP000236370">
    <property type="component" value="Unassembled WGS sequence"/>
</dbReference>
<name>A0A2J8KJC0_PANTR</name>
<feature type="region of interest" description="Disordered" evidence="1">
    <location>
        <begin position="101"/>
        <end position="124"/>
    </location>
</feature>
<sequence length="176" mass="18911">MSLNCGQMWLLAPRGLARVTLAWSPWGCLGNLTTGHLALLTQNCYNPKALAPQGPKASGDQPVAQLLPANPACRRTCLPLQETFLSVLHLPGRQQCRYAASPGPRGAAALGPEQQEGPSAKRPPSAPGWFSHCLLTSTWQLHSCGLGPCELPCGLVGCQDNEILQHVWLTNLFLQK</sequence>
<dbReference type="AlphaFoldDB" id="A0A2J8KJC0"/>
<evidence type="ECO:0000313" key="3">
    <source>
        <dbReference type="EMBL" id="PNI35090.1"/>
    </source>
</evidence>
<feature type="signal peptide" evidence="2">
    <location>
        <begin position="1"/>
        <end position="22"/>
    </location>
</feature>
<organism evidence="3 4">
    <name type="scientific">Pan troglodytes</name>
    <name type="common">Chimpanzee</name>
    <dbReference type="NCBI Taxonomy" id="9598"/>
    <lineage>
        <taxon>Eukaryota</taxon>
        <taxon>Metazoa</taxon>
        <taxon>Chordata</taxon>
        <taxon>Craniata</taxon>
        <taxon>Vertebrata</taxon>
        <taxon>Euteleostomi</taxon>
        <taxon>Mammalia</taxon>
        <taxon>Eutheria</taxon>
        <taxon>Euarchontoglires</taxon>
        <taxon>Primates</taxon>
        <taxon>Haplorrhini</taxon>
        <taxon>Catarrhini</taxon>
        <taxon>Hominidae</taxon>
        <taxon>Pan</taxon>
    </lineage>
</organism>
<reference evidence="3 4" key="1">
    <citation type="submission" date="2017-12" db="EMBL/GenBank/DDBJ databases">
        <title>High-resolution comparative analysis of great ape genomes.</title>
        <authorList>
            <person name="Pollen A."/>
            <person name="Hastie A."/>
            <person name="Hormozdiari F."/>
            <person name="Dougherty M."/>
            <person name="Liu R."/>
            <person name="Chaisson M."/>
            <person name="Hoppe E."/>
            <person name="Hill C."/>
            <person name="Pang A."/>
            <person name="Hillier L."/>
            <person name="Baker C."/>
            <person name="Armstrong J."/>
            <person name="Shendure J."/>
            <person name="Paten B."/>
            <person name="Wilson R."/>
            <person name="Chao H."/>
            <person name="Schneider V."/>
            <person name="Ventura M."/>
            <person name="Kronenberg Z."/>
            <person name="Murali S."/>
            <person name="Gordon D."/>
            <person name="Cantsilieris S."/>
            <person name="Munson K."/>
            <person name="Nelson B."/>
            <person name="Raja A."/>
            <person name="Underwood J."/>
            <person name="Diekhans M."/>
            <person name="Fiddes I."/>
            <person name="Haussler D."/>
            <person name="Eichler E."/>
        </authorList>
    </citation>
    <scope>NUCLEOTIDE SEQUENCE [LARGE SCALE GENOMIC DNA]</scope>
    <source>
        <strain evidence="3">Yerkes chimp pedigree #C0471</strain>
    </source>
</reference>
<gene>
    <name evidence="3" type="ORF">CK820_G0038301</name>
</gene>
<evidence type="ECO:0000313" key="4">
    <source>
        <dbReference type="Proteomes" id="UP000236370"/>
    </source>
</evidence>
<accession>A0A2J8KJC0</accession>
<evidence type="ECO:0000256" key="2">
    <source>
        <dbReference type="SAM" id="SignalP"/>
    </source>
</evidence>